<organism evidence="1 2">
    <name type="scientific">Pedobacter fastidiosus</name>
    <dbReference type="NCBI Taxonomy" id="2765361"/>
    <lineage>
        <taxon>Bacteria</taxon>
        <taxon>Pseudomonadati</taxon>
        <taxon>Bacteroidota</taxon>
        <taxon>Sphingobacteriia</taxon>
        <taxon>Sphingobacteriales</taxon>
        <taxon>Sphingobacteriaceae</taxon>
        <taxon>Pedobacter</taxon>
    </lineage>
</organism>
<sequence>MRNLKIEKMKPEKLVEMLKKKDVEMSITRAREVLDLLYVLAILEVEQALKK</sequence>
<evidence type="ECO:0000313" key="1">
    <source>
        <dbReference type="EMBL" id="MBC6112734.1"/>
    </source>
</evidence>
<comment type="caution">
    <text evidence="1">The sequence shown here is derived from an EMBL/GenBank/DDBJ whole genome shotgun (WGS) entry which is preliminary data.</text>
</comment>
<keyword evidence="2" id="KW-1185">Reference proteome</keyword>
<proteinExistence type="predicted"/>
<reference evidence="1 2" key="1">
    <citation type="submission" date="2020-08" db="EMBL/GenBank/DDBJ databases">
        <authorList>
            <person name="Sun Q."/>
            <person name="Inoue M."/>
        </authorList>
    </citation>
    <scope>NUCLEOTIDE SEQUENCE [LARGE SCALE GENOMIC DNA]</scope>
    <source>
        <strain evidence="1 2">CCM 8938</strain>
    </source>
</reference>
<name>A0ABR7KXW0_9SPHI</name>
<protein>
    <submittedName>
        <fullName evidence="1">Uncharacterized protein</fullName>
    </submittedName>
</protein>
<accession>A0ABR7KXW0</accession>
<dbReference type="EMBL" id="JACRYL010000025">
    <property type="protein sequence ID" value="MBC6112734.1"/>
    <property type="molecule type" value="Genomic_DNA"/>
</dbReference>
<dbReference type="Proteomes" id="UP000652755">
    <property type="component" value="Unassembled WGS sequence"/>
</dbReference>
<gene>
    <name evidence="1" type="ORF">H7U22_20110</name>
</gene>
<evidence type="ECO:0000313" key="2">
    <source>
        <dbReference type="Proteomes" id="UP000652755"/>
    </source>
</evidence>